<evidence type="ECO:0000256" key="2">
    <source>
        <dbReference type="ARBA" id="ARBA00022692"/>
    </source>
</evidence>
<dbReference type="OMA" id="GCTADIR"/>
<evidence type="ECO:0000256" key="4">
    <source>
        <dbReference type="ARBA" id="ARBA00022989"/>
    </source>
</evidence>
<reference evidence="9 10" key="1">
    <citation type="submission" date="2009-08" db="EMBL/GenBank/DDBJ databases">
        <title>The Genome Sequence of Spizellomyces punctatus strain DAOM BR117.</title>
        <authorList>
            <consortium name="The Broad Institute Genome Sequencing Platform"/>
            <person name="Russ C."/>
            <person name="Cuomo C."/>
            <person name="Shea T."/>
            <person name="Young S.K."/>
            <person name="Zeng Q."/>
            <person name="Koehrsen M."/>
            <person name="Haas B."/>
            <person name="Borodovsky M."/>
            <person name="Guigo R."/>
            <person name="Alvarado L."/>
            <person name="Berlin A."/>
            <person name="Bochicchio J."/>
            <person name="Borenstein D."/>
            <person name="Chapman S."/>
            <person name="Chen Z."/>
            <person name="Engels R."/>
            <person name="Freedman E."/>
            <person name="Gellesch M."/>
            <person name="Goldberg J."/>
            <person name="Griggs A."/>
            <person name="Gujja S."/>
            <person name="Heiman D."/>
            <person name="Hepburn T."/>
            <person name="Howarth C."/>
            <person name="Jen D."/>
            <person name="Larson L."/>
            <person name="Lewis B."/>
            <person name="Mehta T."/>
            <person name="Park D."/>
            <person name="Pearson M."/>
            <person name="Roberts A."/>
            <person name="Saif S."/>
            <person name="Shenoy N."/>
            <person name="Sisk P."/>
            <person name="Stolte C."/>
            <person name="Sykes S."/>
            <person name="Thomson T."/>
            <person name="Walk T."/>
            <person name="White J."/>
            <person name="Yandava C."/>
            <person name="Burger G."/>
            <person name="Gray M.W."/>
            <person name="Holland P.W.H."/>
            <person name="King N."/>
            <person name="Lang F.B.F."/>
            <person name="Roger A.J."/>
            <person name="Ruiz-Trillo I."/>
            <person name="Lander E."/>
            <person name="Nusbaum C."/>
        </authorList>
    </citation>
    <scope>NUCLEOTIDE SEQUENCE [LARGE SCALE GENOMIC DNA]</scope>
    <source>
        <strain evidence="9 10">DAOM BR117</strain>
    </source>
</reference>
<keyword evidence="3 7" id="KW-0732">Signal</keyword>
<sequence length="307" mass="34772">MKALILGVLSILVCGVSSQESSSEQYFTLFSWCLAPPYIEENLQNRWWNFGGDALMEVNRFVRLTPELPSKSGWLWSKQPFTSSSWLVEFDFKVHGASSGLHGDGFAFWYTTDKEQGGPVYGSKDQFTGLGVFFDTYANGRHKFSFPYVNAMIGDGKTKYDHANDGVTNQIGGCSVDFRQKDVATKARIKYYKDDMVEVSLNYKGDDTWEQCFTKYNVSLPTHGYLGFSAFTGDVSDNHDIITITTKGITNPSHSRPEHSQQNLVNKSSGGAWHYFTILLSLTIFAVVCYGIWVVLRMREERSFKRF</sequence>
<dbReference type="AlphaFoldDB" id="A0A0L0HGC2"/>
<dbReference type="Gene3D" id="2.60.120.200">
    <property type="match status" value="1"/>
</dbReference>
<dbReference type="InterPro" id="IPR013320">
    <property type="entry name" value="ConA-like_dom_sf"/>
</dbReference>
<evidence type="ECO:0000313" key="10">
    <source>
        <dbReference type="Proteomes" id="UP000053201"/>
    </source>
</evidence>
<proteinExistence type="predicted"/>
<name>A0A0L0HGC2_SPIPD</name>
<evidence type="ECO:0000313" key="9">
    <source>
        <dbReference type="EMBL" id="KNC99959.1"/>
    </source>
</evidence>
<evidence type="ECO:0000256" key="1">
    <source>
        <dbReference type="ARBA" id="ARBA00004479"/>
    </source>
</evidence>
<keyword evidence="5 6" id="KW-0472">Membrane</keyword>
<evidence type="ECO:0000256" key="7">
    <source>
        <dbReference type="SAM" id="SignalP"/>
    </source>
</evidence>
<dbReference type="InterPro" id="IPR051136">
    <property type="entry name" value="Intracellular_Lectin-GPT"/>
</dbReference>
<dbReference type="Pfam" id="PF03388">
    <property type="entry name" value="Lectin_leg-like"/>
    <property type="match status" value="1"/>
</dbReference>
<dbReference type="GO" id="GO:0030134">
    <property type="term" value="C:COPII-coated ER to Golgi transport vesicle"/>
    <property type="evidence" value="ECO:0007669"/>
    <property type="project" value="TreeGrafter"/>
</dbReference>
<accession>A0A0L0HGC2</accession>
<comment type="subcellular location">
    <subcellularLocation>
        <location evidence="1">Membrane</location>
        <topology evidence="1">Single-pass type I membrane protein</topology>
    </subcellularLocation>
</comment>
<dbReference type="VEuPathDB" id="FungiDB:SPPG_05331"/>
<dbReference type="GO" id="GO:0006888">
    <property type="term" value="P:endoplasmic reticulum to Golgi vesicle-mediated transport"/>
    <property type="evidence" value="ECO:0007669"/>
    <property type="project" value="TreeGrafter"/>
</dbReference>
<dbReference type="GO" id="GO:0000139">
    <property type="term" value="C:Golgi membrane"/>
    <property type="evidence" value="ECO:0007669"/>
    <property type="project" value="TreeGrafter"/>
</dbReference>
<keyword evidence="4 6" id="KW-1133">Transmembrane helix</keyword>
<feature type="transmembrane region" description="Helical" evidence="6">
    <location>
        <begin position="272"/>
        <end position="296"/>
    </location>
</feature>
<evidence type="ECO:0000259" key="8">
    <source>
        <dbReference type="PROSITE" id="PS51328"/>
    </source>
</evidence>
<dbReference type="FunCoup" id="A0A0L0HGC2">
    <property type="interactions" value="296"/>
</dbReference>
<gene>
    <name evidence="9" type="ORF">SPPG_05331</name>
</gene>
<dbReference type="SUPFAM" id="SSF49899">
    <property type="entry name" value="Concanavalin A-like lectins/glucanases"/>
    <property type="match status" value="1"/>
</dbReference>
<dbReference type="PANTHER" id="PTHR12223:SF45">
    <property type="entry name" value="RE50040P"/>
    <property type="match status" value="1"/>
</dbReference>
<dbReference type="OrthoDB" id="270293at2759"/>
<dbReference type="InParanoid" id="A0A0L0HGC2"/>
<dbReference type="PROSITE" id="PS51328">
    <property type="entry name" value="L_LECTIN_LIKE"/>
    <property type="match status" value="1"/>
</dbReference>
<evidence type="ECO:0000256" key="3">
    <source>
        <dbReference type="ARBA" id="ARBA00022729"/>
    </source>
</evidence>
<dbReference type="Proteomes" id="UP000053201">
    <property type="component" value="Unassembled WGS sequence"/>
</dbReference>
<feature type="chain" id="PRO_5005540047" description="L-type lectin-like domain-containing protein" evidence="7">
    <location>
        <begin position="19"/>
        <end position="307"/>
    </location>
</feature>
<dbReference type="PANTHER" id="PTHR12223">
    <property type="entry name" value="VESICULAR MANNOSE-BINDING LECTIN"/>
    <property type="match status" value="1"/>
</dbReference>
<keyword evidence="10" id="KW-1185">Reference proteome</keyword>
<dbReference type="EMBL" id="KQ257457">
    <property type="protein sequence ID" value="KNC99959.1"/>
    <property type="molecule type" value="Genomic_DNA"/>
</dbReference>
<dbReference type="STRING" id="645134.A0A0L0HGC2"/>
<dbReference type="GeneID" id="27688715"/>
<dbReference type="GO" id="GO:0005793">
    <property type="term" value="C:endoplasmic reticulum-Golgi intermediate compartment"/>
    <property type="evidence" value="ECO:0007669"/>
    <property type="project" value="TreeGrafter"/>
</dbReference>
<feature type="signal peptide" evidence="7">
    <location>
        <begin position="1"/>
        <end position="18"/>
    </location>
</feature>
<dbReference type="eggNOG" id="KOG3839">
    <property type="taxonomic scope" value="Eukaryota"/>
</dbReference>
<evidence type="ECO:0000256" key="6">
    <source>
        <dbReference type="SAM" id="Phobius"/>
    </source>
</evidence>
<dbReference type="InterPro" id="IPR005052">
    <property type="entry name" value="Lectin_leg"/>
</dbReference>
<evidence type="ECO:0000256" key="5">
    <source>
        <dbReference type="ARBA" id="ARBA00023136"/>
    </source>
</evidence>
<dbReference type="RefSeq" id="XP_016607999.1">
    <property type="nucleotide sequence ID" value="XM_016753552.1"/>
</dbReference>
<keyword evidence="2 6" id="KW-0812">Transmembrane</keyword>
<protein>
    <recommendedName>
        <fullName evidence="8">L-type lectin-like domain-containing protein</fullName>
    </recommendedName>
</protein>
<dbReference type="GO" id="GO:0005537">
    <property type="term" value="F:D-mannose binding"/>
    <property type="evidence" value="ECO:0007669"/>
    <property type="project" value="TreeGrafter"/>
</dbReference>
<dbReference type="GO" id="GO:0005789">
    <property type="term" value="C:endoplasmic reticulum membrane"/>
    <property type="evidence" value="ECO:0007669"/>
    <property type="project" value="TreeGrafter"/>
</dbReference>
<organism evidence="9 10">
    <name type="scientific">Spizellomyces punctatus (strain DAOM BR117)</name>
    <dbReference type="NCBI Taxonomy" id="645134"/>
    <lineage>
        <taxon>Eukaryota</taxon>
        <taxon>Fungi</taxon>
        <taxon>Fungi incertae sedis</taxon>
        <taxon>Chytridiomycota</taxon>
        <taxon>Chytridiomycota incertae sedis</taxon>
        <taxon>Chytridiomycetes</taxon>
        <taxon>Spizellomycetales</taxon>
        <taxon>Spizellomycetaceae</taxon>
        <taxon>Spizellomyces</taxon>
    </lineage>
</organism>
<feature type="domain" description="L-type lectin-like" evidence="8">
    <location>
        <begin position="26"/>
        <end position="249"/>
    </location>
</feature>